<reference evidence="1" key="1">
    <citation type="submission" date="2021-01" db="EMBL/GenBank/DDBJ databases">
        <authorList>
            <person name="Corre E."/>
            <person name="Pelletier E."/>
            <person name="Niang G."/>
            <person name="Scheremetjew M."/>
            <person name="Finn R."/>
            <person name="Kale V."/>
            <person name="Holt S."/>
            <person name="Cochrane G."/>
            <person name="Meng A."/>
            <person name="Brown T."/>
            <person name="Cohen L."/>
        </authorList>
    </citation>
    <scope>NUCLEOTIDE SEQUENCE</scope>
    <source>
        <strain evidence="1">CCAP1064/1</strain>
    </source>
</reference>
<proteinExistence type="predicted"/>
<name>A0A7S0CGS3_9STRA</name>
<protein>
    <submittedName>
        <fullName evidence="1">Uncharacterized protein</fullName>
    </submittedName>
</protein>
<evidence type="ECO:0000313" key="1">
    <source>
        <dbReference type="EMBL" id="CAD8421651.1"/>
    </source>
</evidence>
<organism evidence="1">
    <name type="scientific">Proboscia inermis</name>
    <dbReference type="NCBI Taxonomy" id="420281"/>
    <lineage>
        <taxon>Eukaryota</taxon>
        <taxon>Sar</taxon>
        <taxon>Stramenopiles</taxon>
        <taxon>Ochrophyta</taxon>
        <taxon>Bacillariophyta</taxon>
        <taxon>Coscinodiscophyceae</taxon>
        <taxon>Rhizosoleniophycidae</taxon>
        <taxon>Rhizosoleniales</taxon>
        <taxon>Rhizosoleniaceae</taxon>
        <taxon>Proboscia</taxon>
    </lineage>
</organism>
<dbReference type="Gene3D" id="3.40.50.720">
    <property type="entry name" value="NAD(P)-binding Rossmann-like Domain"/>
    <property type="match status" value="2"/>
</dbReference>
<dbReference type="EMBL" id="HBEL01038254">
    <property type="protein sequence ID" value="CAD8421651.1"/>
    <property type="molecule type" value="Transcribed_RNA"/>
</dbReference>
<sequence>MYKDQLKWFEKRIIYARWGRATSSSLDITCGFYGRNSIKMCTYAKEFALNQDYISATTLDVMETEPLQTLSLLWEYTRVVVSLHVSDTCIRYSGAFLAAEYVEAMERKIAKMMRKQGTIRTVDHIYYVFSAEV</sequence>
<dbReference type="AlphaFoldDB" id="A0A7S0CGS3"/>
<gene>
    <name evidence="1" type="ORF">PINE0816_LOCUS17807</name>
</gene>
<accession>A0A7S0CGS3</accession>